<evidence type="ECO:0000256" key="1">
    <source>
        <dbReference type="SAM" id="MobiDB-lite"/>
    </source>
</evidence>
<dbReference type="Proteomes" id="UP000186817">
    <property type="component" value="Unassembled WGS sequence"/>
</dbReference>
<reference evidence="2 3" key="1">
    <citation type="submission" date="2016-02" db="EMBL/GenBank/DDBJ databases">
        <title>Genome analysis of coral dinoflagellate symbionts highlights evolutionary adaptations to a symbiotic lifestyle.</title>
        <authorList>
            <person name="Aranda M."/>
            <person name="Li Y."/>
            <person name="Liew Y.J."/>
            <person name="Baumgarten S."/>
            <person name="Simakov O."/>
            <person name="Wilson M."/>
            <person name="Piel J."/>
            <person name="Ashoor H."/>
            <person name="Bougouffa S."/>
            <person name="Bajic V.B."/>
            <person name="Ryu T."/>
            <person name="Ravasi T."/>
            <person name="Bayer T."/>
            <person name="Micklem G."/>
            <person name="Kim H."/>
            <person name="Bhak J."/>
            <person name="Lajeunesse T.C."/>
            <person name="Voolstra C.R."/>
        </authorList>
    </citation>
    <scope>NUCLEOTIDE SEQUENCE [LARGE SCALE GENOMIC DNA]</scope>
    <source>
        <strain evidence="2 3">CCMP2467</strain>
    </source>
</reference>
<protein>
    <submittedName>
        <fullName evidence="2">Uncharacterized protein</fullName>
    </submittedName>
</protein>
<name>A0A1Q9ERJ7_SYMMI</name>
<comment type="caution">
    <text evidence="2">The sequence shown here is derived from an EMBL/GenBank/DDBJ whole genome shotgun (WGS) entry which is preliminary data.</text>
</comment>
<dbReference type="EMBL" id="LSRX01000086">
    <property type="protein sequence ID" value="OLQ10027.1"/>
    <property type="molecule type" value="Genomic_DNA"/>
</dbReference>
<gene>
    <name evidence="2" type="ORF">AK812_SmicGene6356</name>
</gene>
<evidence type="ECO:0000313" key="3">
    <source>
        <dbReference type="Proteomes" id="UP000186817"/>
    </source>
</evidence>
<dbReference type="AlphaFoldDB" id="A0A1Q9ERJ7"/>
<sequence length="170" mass="19042">MKEGGKAVSSSPSTASSNARIPTSDCEQSVMASRLWIQQALYISQTKESGWLRWQAWYPRRRDRADPSFAIVAAGPDIEVDVVSVRAVDRVLWQDLRKSVQPEVLRLQSLLEFDDAQEQGRSYYKFEKPGSTPACAKQGPLRQVSKQTVRSTTASQQEQRERGSQPSLGL</sequence>
<proteinExistence type="predicted"/>
<feature type="compositionally biased region" description="Polar residues" evidence="1">
    <location>
        <begin position="144"/>
        <end position="157"/>
    </location>
</feature>
<organism evidence="2 3">
    <name type="scientific">Symbiodinium microadriaticum</name>
    <name type="common">Dinoflagellate</name>
    <name type="synonym">Zooxanthella microadriatica</name>
    <dbReference type="NCBI Taxonomy" id="2951"/>
    <lineage>
        <taxon>Eukaryota</taxon>
        <taxon>Sar</taxon>
        <taxon>Alveolata</taxon>
        <taxon>Dinophyceae</taxon>
        <taxon>Suessiales</taxon>
        <taxon>Symbiodiniaceae</taxon>
        <taxon>Symbiodinium</taxon>
    </lineage>
</organism>
<accession>A0A1Q9ERJ7</accession>
<feature type="region of interest" description="Disordered" evidence="1">
    <location>
        <begin position="1"/>
        <end position="22"/>
    </location>
</feature>
<feature type="region of interest" description="Disordered" evidence="1">
    <location>
        <begin position="125"/>
        <end position="170"/>
    </location>
</feature>
<evidence type="ECO:0000313" key="2">
    <source>
        <dbReference type="EMBL" id="OLQ10027.1"/>
    </source>
</evidence>
<keyword evidence="3" id="KW-1185">Reference proteome</keyword>